<name>A0A165CJK4_9BASI</name>
<reference evidence="1 2" key="1">
    <citation type="journal article" date="2016" name="Mol. Biol. Evol.">
        <title>Comparative Genomics of Early-Diverging Mushroom-Forming Fungi Provides Insights into the Origins of Lignocellulose Decay Capabilities.</title>
        <authorList>
            <person name="Nagy L.G."/>
            <person name="Riley R."/>
            <person name="Tritt A."/>
            <person name="Adam C."/>
            <person name="Daum C."/>
            <person name="Floudas D."/>
            <person name="Sun H."/>
            <person name="Yadav J.S."/>
            <person name="Pangilinan J."/>
            <person name="Larsson K.H."/>
            <person name="Matsuura K."/>
            <person name="Barry K."/>
            <person name="Labutti K."/>
            <person name="Kuo R."/>
            <person name="Ohm R.A."/>
            <person name="Bhattacharya S.S."/>
            <person name="Shirouzu T."/>
            <person name="Yoshinaga Y."/>
            <person name="Martin F.M."/>
            <person name="Grigoriev I.V."/>
            <person name="Hibbett D.S."/>
        </authorList>
    </citation>
    <scope>NUCLEOTIDE SEQUENCE [LARGE SCALE GENOMIC DNA]</scope>
    <source>
        <strain evidence="1 2">HHB12733</strain>
    </source>
</reference>
<dbReference type="STRING" id="1353952.A0A165CJK4"/>
<protein>
    <submittedName>
        <fullName evidence="1">Uncharacterized protein</fullName>
    </submittedName>
</protein>
<keyword evidence="2" id="KW-1185">Reference proteome</keyword>
<evidence type="ECO:0000313" key="2">
    <source>
        <dbReference type="Proteomes" id="UP000076842"/>
    </source>
</evidence>
<dbReference type="OrthoDB" id="3208495at2759"/>
<sequence length="168" mass="19298">AASFHYTPYQLHWQGRTPGATPQRVYDDVFSSDTWLAEHEKVQVMPIPEPCSLPRAILGIALWSDATQAAQFGHAKLWPCYMMVLNQSKYQRCRPSLKSCHHVGHFPEVPDALRDDIAKWGGPKNTRPIFTHCRRELFHEGWKQILSTDFREAYQHGMVVHCGDGITR</sequence>
<dbReference type="Proteomes" id="UP000076842">
    <property type="component" value="Unassembled WGS sequence"/>
</dbReference>
<gene>
    <name evidence="1" type="ORF">CALCODRAFT_420965</name>
</gene>
<dbReference type="InParanoid" id="A0A165CJK4"/>
<feature type="non-terminal residue" evidence="1">
    <location>
        <position position="168"/>
    </location>
</feature>
<dbReference type="InterPro" id="IPR041078">
    <property type="entry name" value="Plavaka"/>
</dbReference>
<dbReference type="AlphaFoldDB" id="A0A165CJK4"/>
<dbReference type="Pfam" id="PF18759">
    <property type="entry name" value="Plavaka"/>
    <property type="match status" value="1"/>
</dbReference>
<dbReference type="EMBL" id="KV424136">
    <property type="protein sequence ID" value="KZT50910.1"/>
    <property type="molecule type" value="Genomic_DNA"/>
</dbReference>
<accession>A0A165CJK4</accession>
<proteinExistence type="predicted"/>
<feature type="non-terminal residue" evidence="1">
    <location>
        <position position="1"/>
    </location>
</feature>
<evidence type="ECO:0000313" key="1">
    <source>
        <dbReference type="EMBL" id="KZT50910.1"/>
    </source>
</evidence>
<organism evidence="1 2">
    <name type="scientific">Calocera cornea HHB12733</name>
    <dbReference type="NCBI Taxonomy" id="1353952"/>
    <lineage>
        <taxon>Eukaryota</taxon>
        <taxon>Fungi</taxon>
        <taxon>Dikarya</taxon>
        <taxon>Basidiomycota</taxon>
        <taxon>Agaricomycotina</taxon>
        <taxon>Dacrymycetes</taxon>
        <taxon>Dacrymycetales</taxon>
        <taxon>Dacrymycetaceae</taxon>
        <taxon>Calocera</taxon>
    </lineage>
</organism>